<dbReference type="Gene3D" id="3.40.50.1110">
    <property type="entry name" value="SGNH hydrolase"/>
    <property type="match status" value="1"/>
</dbReference>
<dbReference type="AlphaFoldDB" id="A0A200R2M6"/>
<dbReference type="OMA" id="WESAMIR"/>
<evidence type="ECO:0000256" key="2">
    <source>
        <dbReference type="ARBA" id="ARBA00022801"/>
    </source>
</evidence>
<reference evidence="4 5" key="1">
    <citation type="journal article" date="2017" name="Mol. Plant">
        <title>The Genome of Medicinal Plant Macleaya cordata Provides New Insights into Benzylisoquinoline Alkaloids Metabolism.</title>
        <authorList>
            <person name="Liu X."/>
            <person name="Liu Y."/>
            <person name="Huang P."/>
            <person name="Ma Y."/>
            <person name="Qing Z."/>
            <person name="Tang Q."/>
            <person name="Cao H."/>
            <person name="Cheng P."/>
            <person name="Zheng Y."/>
            <person name="Yuan Z."/>
            <person name="Zhou Y."/>
            <person name="Liu J."/>
            <person name="Tang Z."/>
            <person name="Zhuo Y."/>
            <person name="Zhang Y."/>
            <person name="Yu L."/>
            <person name="Huang J."/>
            <person name="Yang P."/>
            <person name="Peng Q."/>
            <person name="Zhang J."/>
            <person name="Jiang W."/>
            <person name="Zhang Z."/>
            <person name="Lin K."/>
            <person name="Ro D.K."/>
            <person name="Chen X."/>
            <person name="Xiong X."/>
            <person name="Shang Y."/>
            <person name="Huang S."/>
            <person name="Zeng J."/>
        </authorList>
    </citation>
    <scope>NUCLEOTIDE SEQUENCE [LARGE SCALE GENOMIC DNA]</scope>
    <source>
        <strain evidence="5">cv. BLH2017</strain>
        <tissue evidence="4">Root</tissue>
    </source>
</reference>
<dbReference type="FunFam" id="3.40.50.1110:FF:000002">
    <property type="entry name" value="isoamyl acetate-hydrolyzing esterase 1 homolog"/>
    <property type="match status" value="1"/>
</dbReference>
<dbReference type="OrthoDB" id="671439at2759"/>
<evidence type="ECO:0000259" key="3">
    <source>
        <dbReference type="Pfam" id="PF13472"/>
    </source>
</evidence>
<accession>A0A200R2M6</accession>
<evidence type="ECO:0000313" key="5">
    <source>
        <dbReference type="Proteomes" id="UP000195402"/>
    </source>
</evidence>
<keyword evidence="2" id="KW-0378">Hydrolase</keyword>
<dbReference type="Pfam" id="PF13472">
    <property type="entry name" value="Lipase_GDSL_2"/>
    <property type="match status" value="1"/>
</dbReference>
<dbReference type="PANTHER" id="PTHR14209:SF36">
    <property type="entry name" value="GDSL-LIKE LIPASE_ACYLHYDROLASE FAMILY PROTEIN, EXPRESSED"/>
    <property type="match status" value="1"/>
</dbReference>
<name>A0A200R2M6_MACCD</name>
<dbReference type="InParanoid" id="A0A200R2M6"/>
<comment type="caution">
    <text evidence="4">The sequence shown here is derived from an EMBL/GenBank/DDBJ whole genome shotgun (WGS) entry which is preliminary data.</text>
</comment>
<dbReference type="Proteomes" id="UP000195402">
    <property type="component" value="Unassembled WGS sequence"/>
</dbReference>
<sequence>MGWACPSSTTQPWNHLQADVIVRGYGGYNSRWALFLLHHIFPLISTEPPVATTVFFGANDAALLGRRSEKQHVPVEEYKENLQKIVHHLKERSPNMLVVLITPPPVHEEGRREYFRSTGEVVELPERTNEITGVYAKQCLEVAKDLGLPSIDLWSKMQEEEGWQTKFLSDGLHLTKEGNAIVYKEVVRVFSEAGFCASEMPLDFPHHSKIDGKNPEKAFQQQQCSSI</sequence>
<dbReference type="PANTHER" id="PTHR14209">
    <property type="entry name" value="ISOAMYL ACETATE-HYDROLYZING ESTERASE 1"/>
    <property type="match status" value="1"/>
</dbReference>
<dbReference type="EMBL" id="MVGT01000456">
    <property type="protein sequence ID" value="OVA16977.1"/>
    <property type="molecule type" value="Genomic_DNA"/>
</dbReference>
<evidence type="ECO:0000256" key="1">
    <source>
        <dbReference type="ARBA" id="ARBA00008668"/>
    </source>
</evidence>
<dbReference type="CDD" id="cd01838">
    <property type="entry name" value="Isoamyl_acetate_hydrolase_like"/>
    <property type="match status" value="1"/>
</dbReference>
<dbReference type="SUPFAM" id="SSF52266">
    <property type="entry name" value="SGNH hydrolase"/>
    <property type="match status" value="1"/>
</dbReference>
<dbReference type="STRING" id="56857.A0A200R2M6"/>
<dbReference type="InterPro" id="IPR045136">
    <property type="entry name" value="Iah1-like"/>
</dbReference>
<comment type="similarity">
    <text evidence="1">Belongs to the 'GDSL' lipolytic enzyme family.</text>
</comment>
<dbReference type="InterPro" id="IPR036514">
    <property type="entry name" value="SGNH_hydro_sf"/>
</dbReference>
<evidence type="ECO:0000313" key="4">
    <source>
        <dbReference type="EMBL" id="OVA16977.1"/>
    </source>
</evidence>
<keyword evidence="5" id="KW-1185">Reference proteome</keyword>
<proteinExistence type="inferred from homology"/>
<protein>
    <submittedName>
        <fullName evidence="4">Lipase</fullName>
    </submittedName>
</protein>
<gene>
    <name evidence="4" type="ORF">BVC80_9043g20</name>
</gene>
<dbReference type="InterPro" id="IPR013830">
    <property type="entry name" value="SGNH_hydro"/>
</dbReference>
<feature type="domain" description="SGNH hydrolase-type esterase" evidence="3">
    <location>
        <begin position="15"/>
        <end position="181"/>
    </location>
</feature>
<dbReference type="GO" id="GO:0016787">
    <property type="term" value="F:hydrolase activity"/>
    <property type="evidence" value="ECO:0007669"/>
    <property type="project" value="UniProtKB-KW"/>
</dbReference>
<organism evidence="4 5">
    <name type="scientific">Macleaya cordata</name>
    <name type="common">Five-seeded plume-poppy</name>
    <name type="synonym">Bocconia cordata</name>
    <dbReference type="NCBI Taxonomy" id="56857"/>
    <lineage>
        <taxon>Eukaryota</taxon>
        <taxon>Viridiplantae</taxon>
        <taxon>Streptophyta</taxon>
        <taxon>Embryophyta</taxon>
        <taxon>Tracheophyta</taxon>
        <taxon>Spermatophyta</taxon>
        <taxon>Magnoliopsida</taxon>
        <taxon>Ranunculales</taxon>
        <taxon>Papaveraceae</taxon>
        <taxon>Papaveroideae</taxon>
        <taxon>Macleaya</taxon>
    </lineage>
</organism>